<keyword evidence="1" id="KW-0175">Coiled coil</keyword>
<proteinExistence type="predicted"/>
<comment type="caution">
    <text evidence="2">The sequence shown here is derived from an EMBL/GenBank/DDBJ whole genome shotgun (WGS) entry which is preliminary data.</text>
</comment>
<evidence type="ECO:0000313" key="3">
    <source>
        <dbReference type="Proteomes" id="UP000290092"/>
    </source>
</evidence>
<accession>A0AAX2AJL3</accession>
<keyword evidence="3" id="KW-1185">Reference proteome</keyword>
<reference evidence="2 3" key="1">
    <citation type="submission" date="2017-09" db="EMBL/GenBank/DDBJ databases">
        <title>Genomics of the genus Arcobacter.</title>
        <authorList>
            <person name="Perez-Cataluna A."/>
            <person name="Figueras M.J."/>
            <person name="Salas-Masso N."/>
        </authorList>
    </citation>
    <scope>NUCLEOTIDE SEQUENCE [LARGE SCALE GENOMIC DNA]</scope>
    <source>
        <strain evidence="2 3">CECT 7386</strain>
    </source>
</reference>
<evidence type="ECO:0000256" key="1">
    <source>
        <dbReference type="SAM" id="Coils"/>
    </source>
</evidence>
<dbReference type="Proteomes" id="UP000290092">
    <property type="component" value="Unassembled WGS sequence"/>
</dbReference>
<sequence length="335" mass="40131">MRKLKNWTVIMKSINQKNKDNVKSFLNLYEYIYDLKNGHPNHSMKSFHKVLGFEKRHNQISKNFLSLQMNYDLQKNFLIGKKRSGRKASFGRSILLSLPNEVKLKEEDYKKIRDLILIRLVNFISKEYNLNYTKEQRDKFITNYILSTAHLQNSNNHINILVPNIFIDYNQGNKLIRVDLGKRNISYFVKKSFNYIMLKYFNQNYLDYEIKSHKETKKLNSQYTYKLKEVEQKKDDLKSQVNNIKNLFQSTNESILKIHKRLNIYVIRMDIALKEANRDKFEKNKELVIKNIEKMKNEISKDLTNNDNKPDLSIFEKIKSEMKNTSYNNSIDLKR</sequence>
<feature type="coiled-coil region" evidence="1">
    <location>
        <begin position="220"/>
        <end position="247"/>
    </location>
</feature>
<evidence type="ECO:0000313" key="2">
    <source>
        <dbReference type="EMBL" id="RXK16354.1"/>
    </source>
</evidence>
<gene>
    <name evidence="2" type="ORF">CP985_04145</name>
</gene>
<name>A0AAX2AJL3_9BACT</name>
<protein>
    <submittedName>
        <fullName evidence="2">Uncharacterized protein</fullName>
    </submittedName>
</protein>
<dbReference type="KEGG" id="amyt:AMYT_0120"/>
<organism evidence="2 3">
    <name type="scientific">Malaciobacter mytili LMG 24559</name>
    <dbReference type="NCBI Taxonomy" id="1032238"/>
    <lineage>
        <taxon>Bacteria</taxon>
        <taxon>Pseudomonadati</taxon>
        <taxon>Campylobacterota</taxon>
        <taxon>Epsilonproteobacteria</taxon>
        <taxon>Campylobacterales</taxon>
        <taxon>Arcobacteraceae</taxon>
        <taxon>Malaciobacter</taxon>
    </lineage>
</organism>
<dbReference type="EMBL" id="NXID01000010">
    <property type="protein sequence ID" value="RXK16354.1"/>
    <property type="molecule type" value="Genomic_DNA"/>
</dbReference>
<dbReference type="AlphaFoldDB" id="A0AAX2AJL3"/>